<proteinExistence type="predicted"/>
<reference evidence="2 3" key="1">
    <citation type="submission" date="2016-10" db="EMBL/GenBank/DDBJ databases">
        <authorList>
            <person name="de Groot N.N."/>
        </authorList>
    </citation>
    <scope>NUCLEOTIDE SEQUENCE [LARGE SCALE GENOMIC DNA]</scope>
    <source>
        <strain evidence="2 3">CGMCC 4.3510</strain>
    </source>
</reference>
<dbReference type="RefSeq" id="WP_093712178.1">
    <property type="nucleotide sequence ID" value="NZ_FONG01000002.1"/>
</dbReference>
<dbReference type="OrthoDB" id="508530at85011"/>
<dbReference type="Proteomes" id="UP000199323">
    <property type="component" value="Unassembled WGS sequence"/>
</dbReference>
<evidence type="ECO:0000313" key="2">
    <source>
        <dbReference type="EMBL" id="SFE34360.1"/>
    </source>
</evidence>
<gene>
    <name evidence="2" type="ORF">SAMN05216251_102554</name>
</gene>
<dbReference type="EMBL" id="FONG01000002">
    <property type="protein sequence ID" value="SFE34360.1"/>
    <property type="molecule type" value="Genomic_DNA"/>
</dbReference>
<dbReference type="AlphaFoldDB" id="A0A1I1ZUY7"/>
<keyword evidence="1" id="KW-0175">Coiled coil</keyword>
<accession>A0A1I1ZUY7</accession>
<feature type="coiled-coil region" evidence="1">
    <location>
        <begin position="11"/>
        <end position="45"/>
    </location>
</feature>
<evidence type="ECO:0000313" key="3">
    <source>
        <dbReference type="Proteomes" id="UP000199323"/>
    </source>
</evidence>
<dbReference type="STRING" id="380248.SAMN05216251_102554"/>
<name>A0A1I1ZUY7_9ACTN</name>
<organism evidence="2 3">
    <name type="scientific">Actinacidiphila alni</name>
    <dbReference type="NCBI Taxonomy" id="380248"/>
    <lineage>
        <taxon>Bacteria</taxon>
        <taxon>Bacillati</taxon>
        <taxon>Actinomycetota</taxon>
        <taxon>Actinomycetes</taxon>
        <taxon>Kitasatosporales</taxon>
        <taxon>Streptomycetaceae</taxon>
        <taxon>Actinacidiphila</taxon>
    </lineage>
</organism>
<evidence type="ECO:0000256" key="1">
    <source>
        <dbReference type="SAM" id="Coils"/>
    </source>
</evidence>
<protein>
    <submittedName>
        <fullName evidence="2">Uncharacterized protein</fullName>
    </submittedName>
</protein>
<keyword evidence="3" id="KW-1185">Reference proteome</keyword>
<sequence>MADRQFLLNSLSRLRELARSDEERLANAREQVRAAEALVADAEVRVVASSRALEAVETRLDSLVHIPAPRAEEAPVDADKQPLPVVDLIRAYLRERDEATTAEIITHVRRARPQAKPSSINPELTRLVKRRHIVRVTTGVYRLSAEHEAGLLPIL</sequence>